<dbReference type="GO" id="GO:0006415">
    <property type="term" value="P:translational termination"/>
    <property type="evidence" value="ECO:0007669"/>
    <property type="project" value="EnsemblFungi"/>
</dbReference>
<evidence type="ECO:0000256" key="7">
    <source>
        <dbReference type="SAM" id="MobiDB-lite"/>
    </source>
</evidence>
<dbReference type="Pfam" id="PF00076">
    <property type="entry name" value="RRM_1"/>
    <property type="match status" value="1"/>
</dbReference>
<protein>
    <recommendedName>
        <fullName evidence="8">RRM domain-containing protein</fullName>
    </recommendedName>
</protein>
<feature type="region of interest" description="Disordered" evidence="7">
    <location>
        <begin position="161"/>
        <end position="186"/>
    </location>
</feature>
<accession>A3GGU4</accession>
<sequence length="271" mass="29813">MSEAGVKVFVRPLSFEVEREQLESHFGTAGPIADVLILRGFAYITFENSEDATRAIETFNATEFDGQQLQVETARERPEDTRGKYRVKITNLPDNAAWQDLKDFVREKTGYQGLFAKINRDYESGEVSGSLEFASAEELERAIPLLDKAEFQDAVIGAEEDTSPFVPPARRGGFRGGRGGFDRGGFRGGRGGYDRGGFRGGRGGYDRGGFRGGRGGGFRGGRGGFDRGGFRGGRGGYDRGDRGDFRGGRGGDYNREDRGDSYTRDRSPTRY</sequence>
<feature type="compositionally biased region" description="Basic and acidic residues" evidence="7">
    <location>
        <begin position="236"/>
        <end position="271"/>
    </location>
</feature>
<dbReference type="GO" id="GO:0003691">
    <property type="term" value="F:double-stranded telomeric DNA binding"/>
    <property type="evidence" value="ECO:0007669"/>
    <property type="project" value="EnsemblFungi"/>
</dbReference>
<keyword evidence="5" id="KW-0539">Nucleus</keyword>
<dbReference type="GO" id="GO:0008143">
    <property type="term" value="F:poly(A) binding"/>
    <property type="evidence" value="ECO:0007669"/>
    <property type="project" value="EnsemblFungi"/>
</dbReference>
<dbReference type="PANTHER" id="PTHR23003">
    <property type="entry name" value="RNA RECOGNITION MOTIF RRM DOMAIN CONTAINING PROTEIN"/>
    <property type="match status" value="1"/>
</dbReference>
<dbReference type="CDD" id="cd00590">
    <property type="entry name" value="RRM_SF"/>
    <property type="match status" value="1"/>
</dbReference>
<reference evidence="9 10" key="1">
    <citation type="journal article" date="2007" name="Nat. Biotechnol.">
        <title>Genome sequence of the lignocellulose-bioconverting and xylose-fermenting yeast Pichia stipitis.</title>
        <authorList>
            <person name="Jeffries T.W."/>
            <person name="Grigoriev I.V."/>
            <person name="Grimwood J."/>
            <person name="Laplaza J.M."/>
            <person name="Aerts A."/>
            <person name="Salamov A."/>
            <person name="Schmutz J."/>
            <person name="Lindquist E."/>
            <person name="Dehal P."/>
            <person name="Shapiro H."/>
            <person name="Jin Y.S."/>
            <person name="Passoth V."/>
            <person name="Richardson P.M."/>
        </authorList>
    </citation>
    <scope>NUCLEOTIDE SEQUENCE [LARGE SCALE GENOMIC DNA]</scope>
    <source>
        <strain evidence="10">ATCC 58785 / CBS 6054 / NBRC 10063 / NRRL Y-11545</strain>
    </source>
</reference>
<comment type="subcellular location">
    <subcellularLocation>
        <location evidence="1">Nucleus</location>
    </subcellularLocation>
</comment>
<dbReference type="STRING" id="322104.A3GGU4"/>
<feature type="region of interest" description="Disordered" evidence="7">
    <location>
        <begin position="200"/>
        <end position="271"/>
    </location>
</feature>
<dbReference type="GO" id="GO:0061752">
    <property type="term" value="F:telomeric repeat-containing RNA binding"/>
    <property type="evidence" value="ECO:0007669"/>
    <property type="project" value="EnsemblFungi"/>
</dbReference>
<dbReference type="OrthoDB" id="1099063at2759"/>
<evidence type="ECO:0000256" key="3">
    <source>
        <dbReference type="ARBA" id="ARBA00022737"/>
    </source>
</evidence>
<dbReference type="InterPro" id="IPR012677">
    <property type="entry name" value="Nucleotide-bd_a/b_plait_sf"/>
</dbReference>
<dbReference type="Gene3D" id="3.30.70.330">
    <property type="match status" value="2"/>
</dbReference>
<dbReference type="InParanoid" id="A3GGU4"/>
<dbReference type="GO" id="GO:0003729">
    <property type="term" value="F:mRNA binding"/>
    <property type="evidence" value="ECO:0007669"/>
    <property type="project" value="EnsemblFungi"/>
</dbReference>
<keyword evidence="4 6" id="KW-0694">RNA-binding</keyword>
<evidence type="ECO:0000256" key="6">
    <source>
        <dbReference type="PROSITE-ProRule" id="PRU00176"/>
    </source>
</evidence>
<dbReference type="EMBL" id="AAVQ01000001">
    <property type="protein sequence ID" value="EAZ63983.1"/>
    <property type="molecule type" value="Genomic_DNA"/>
</dbReference>
<dbReference type="OMA" id="EGVAWQE"/>
<dbReference type="GO" id="GO:0042802">
    <property type="term" value="F:identical protein binding"/>
    <property type="evidence" value="ECO:0007669"/>
    <property type="project" value="EnsemblFungi"/>
</dbReference>
<dbReference type="PROSITE" id="PS50102">
    <property type="entry name" value="RRM"/>
    <property type="match status" value="1"/>
</dbReference>
<name>A3GGU4_PICST</name>
<evidence type="ECO:0000256" key="2">
    <source>
        <dbReference type="ARBA" id="ARBA00022664"/>
    </source>
</evidence>
<dbReference type="GO" id="GO:0000993">
    <property type="term" value="F:RNA polymerase II complex binding"/>
    <property type="evidence" value="ECO:0007669"/>
    <property type="project" value="EnsemblFungi"/>
</dbReference>
<dbReference type="GO" id="GO:0017148">
    <property type="term" value="P:negative regulation of translation"/>
    <property type="evidence" value="ECO:0007669"/>
    <property type="project" value="EnsemblFungi"/>
</dbReference>
<dbReference type="KEGG" id="pic:PICST_85825"/>
<feature type="domain" description="RRM" evidence="8">
    <location>
        <begin position="6"/>
        <end position="76"/>
    </location>
</feature>
<keyword evidence="3" id="KW-0677">Repeat</keyword>
<dbReference type="PANTHER" id="PTHR23003:SF62">
    <property type="entry name" value="SERINE_ARGININE (SR)-TYPE SHUTTLING MRNA BINDING PROTEIN NPL3"/>
    <property type="match status" value="1"/>
</dbReference>
<feature type="compositionally biased region" description="Gly residues" evidence="7">
    <location>
        <begin position="210"/>
        <end position="223"/>
    </location>
</feature>
<comment type="caution">
    <text evidence="9">The sequence shown here is derived from an EMBL/GenBank/DDBJ whole genome shotgun (WGS) entry which is preliminary data.</text>
</comment>
<evidence type="ECO:0000313" key="10">
    <source>
        <dbReference type="Proteomes" id="UP000002258"/>
    </source>
</evidence>
<dbReference type="InterPro" id="IPR050374">
    <property type="entry name" value="RRT5_SRSF_SR"/>
</dbReference>
<dbReference type="eggNOG" id="KOG0106">
    <property type="taxonomic scope" value="Eukaryota"/>
</dbReference>
<dbReference type="InterPro" id="IPR000504">
    <property type="entry name" value="RRM_dom"/>
</dbReference>
<dbReference type="GO" id="GO:0005737">
    <property type="term" value="C:cytoplasm"/>
    <property type="evidence" value="ECO:0007669"/>
    <property type="project" value="EnsemblFungi"/>
</dbReference>
<dbReference type="GO" id="GO:2000805">
    <property type="term" value="P:negative regulation of termination of RNA polymerase II transcription, poly(A)-coupled"/>
    <property type="evidence" value="ECO:0007669"/>
    <property type="project" value="EnsemblFungi"/>
</dbReference>
<gene>
    <name evidence="9" type="ORF">PICST_85825</name>
</gene>
<keyword evidence="2" id="KW-0507">mRNA processing</keyword>
<dbReference type="HOGENOM" id="CLU_054994_0_0_1"/>
<dbReference type="SUPFAM" id="SSF54928">
    <property type="entry name" value="RNA-binding domain, RBD"/>
    <property type="match status" value="1"/>
</dbReference>
<dbReference type="RefSeq" id="XP_001388006.1">
    <property type="nucleotide sequence ID" value="XM_001387969.1"/>
</dbReference>
<dbReference type="AlphaFoldDB" id="A3GGU4"/>
<dbReference type="GO" id="GO:0005634">
    <property type="term" value="C:nucleus"/>
    <property type="evidence" value="ECO:0007669"/>
    <property type="project" value="UniProtKB-SubCell"/>
</dbReference>
<dbReference type="GO" id="GO:0000398">
    <property type="term" value="P:mRNA splicing, via spliceosome"/>
    <property type="evidence" value="ECO:0007669"/>
    <property type="project" value="EnsemblFungi"/>
</dbReference>
<dbReference type="GO" id="GO:0032968">
    <property type="term" value="P:positive regulation of transcription elongation by RNA polymerase II"/>
    <property type="evidence" value="ECO:0007669"/>
    <property type="project" value="EnsemblFungi"/>
</dbReference>
<proteinExistence type="predicted"/>
<evidence type="ECO:0000259" key="8">
    <source>
        <dbReference type="PROSITE" id="PS50102"/>
    </source>
</evidence>
<evidence type="ECO:0000256" key="1">
    <source>
        <dbReference type="ARBA" id="ARBA00004123"/>
    </source>
</evidence>
<keyword evidence="10" id="KW-1185">Reference proteome</keyword>
<dbReference type="GeneID" id="4851493"/>
<evidence type="ECO:0000256" key="4">
    <source>
        <dbReference type="ARBA" id="ARBA00022884"/>
    </source>
</evidence>
<dbReference type="InterPro" id="IPR035979">
    <property type="entry name" value="RBD_domain_sf"/>
</dbReference>
<dbReference type="GO" id="GO:0031370">
    <property type="term" value="F:eukaryotic initiation factor 4G binding"/>
    <property type="evidence" value="ECO:0007669"/>
    <property type="project" value="EnsemblFungi"/>
</dbReference>
<evidence type="ECO:0000313" key="9">
    <source>
        <dbReference type="EMBL" id="EAZ63983.1"/>
    </source>
</evidence>
<evidence type="ECO:0000256" key="5">
    <source>
        <dbReference type="ARBA" id="ARBA00023242"/>
    </source>
</evidence>
<organism evidence="9 10">
    <name type="scientific">Scheffersomyces stipitis (strain ATCC 58785 / CBS 6054 / NBRC 10063 / NRRL Y-11545)</name>
    <name type="common">Yeast</name>
    <name type="synonym">Pichia stipitis</name>
    <dbReference type="NCBI Taxonomy" id="322104"/>
    <lineage>
        <taxon>Eukaryota</taxon>
        <taxon>Fungi</taxon>
        <taxon>Dikarya</taxon>
        <taxon>Ascomycota</taxon>
        <taxon>Saccharomycotina</taxon>
        <taxon>Pichiomycetes</taxon>
        <taxon>Debaryomycetaceae</taxon>
        <taxon>Scheffersomyces</taxon>
    </lineage>
</organism>
<dbReference type="Proteomes" id="UP000002258">
    <property type="component" value="Chromosome 1"/>
</dbReference>
<dbReference type="SMART" id="SM00360">
    <property type="entry name" value="RRM"/>
    <property type="match status" value="2"/>
</dbReference>